<dbReference type="InterPro" id="IPR032675">
    <property type="entry name" value="LRR_dom_sf"/>
</dbReference>
<dbReference type="AlphaFoldDB" id="H9GHV3"/>
<feature type="compositionally biased region" description="Basic and acidic residues" evidence="3">
    <location>
        <begin position="494"/>
        <end position="512"/>
    </location>
</feature>
<reference evidence="4" key="2">
    <citation type="submission" date="2025-08" db="UniProtKB">
        <authorList>
            <consortium name="Ensembl"/>
        </authorList>
    </citation>
    <scope>IDENTIFICATION</scope>
</reference>
<protein>
    <submittedName>
        <fullName evidence="4">Leucine rich repeat containing 43</fullName>
    </submittedName>
</protein>
<evidence type="ECO:0000256" key="1">
    <source>
        <dbReference type="ARBA" id="ARBA00022614"/>
    </source>
</evidence>
<dbReference type="STRING" id="28377.ENSACAP00000011350"/>
<dbReference type="InParanoid" id="H9GHV3"/>
<dbReference type="PANTHER" id="PTHR15454">
    <property type="entry name" value="NISCHARIN RELATED"/>
    <property type="match status" value="1"/>
</dbReference>
<dbReference type="eggNOG" id="KOG0531">
    <property type="taxonomic scope" value="Eukaryota"/>
</dbReference>
<reference evidence="4" key="1">
    <citation type="submission" date="2009-12" db="EMBL/GenBank/DDBJ databases">
        <title>The Genome Sequence of Anolis carolinensis (Green Anole Lizard).</title>
        <authorList>
            <consortium name="The Genome Sequencing Platform"/>
            <person name="Di Palma F."/>
            <person name="Alfoldi J."/>
            <person name="Heiman D."/>
            <person name="Young S."/>
            <person name="Grabherr M."/>
            <person name="Johnson J."/>
            <person name="Lander E.S."/>
            <person name="Lindblad-Toh K."/>
        </authorList>
    </citation>
    <scope>NUCLEOTIDE SEQUENCE [LARGE SCALE GENOMIC DNA]</scope>
    <source>
        <strain evidence="4">JBL SC #1</strain>
    </source>
</reference>
<keyword evidence="5" id="KW-1185">Reference proteome</keyword>
<dbReference type="InterPro" id="IPR001611">
    <property type="entry name" value="Leu-rich_rpt"/>
</dbReference>
<dbReference type="HOGENOM" id="CLU_028116_0_0_1"/>
<keyword evidence="2" id="KW-0677">Repeat</keyword>
<dbReference type="GeneTree" id="ENSGT00390000008994"/>
<feature type="region of interest" description="Disordered" evidence="3">
    <location>
        <begin position="480"/>
        <end position="531"/>
    </location>
</feature>
<evidence type="ECO:0000313" key="5">
    <source>
        <dbReference type="Proteomes" id="UP000001646"/>
    </source>
</evidence>
<evidence type="ECO:0000256" key="2">
    <source>
        <dbReference type="ARBA" id="ARBA00022737"/>
    </source>
</evidence>
<dbReference type="PROSITE" id="PS51450">
    <property type="entry name" value="LRR"/>
    <property type="match status" value="2"/>
</dbReference>
<dbReference type="Ensembl" id="ENSACAT00000011589.3">
    <property type="protein sequence ID" value="ENSACAP00000011350.3"/>
    <property type="gene ID" value="ENSACAG00000011573.3"/>
</dbReference>
<dbReference type="PANTHER" id="PTHR15454:SF19">
    <property type="entry name" value="LEUCINE-RICH REPEAT-CONTAINING PROTEIN 51"/>
    <property type="match status" value="1"/>
</dbReference>
<organism evidence="4 5">
    <name type="scientific">Anolis carolinensis</name>
    <name type="common">Green anole</name>
    <name type="synonym">American chameleon</name>
    <dbReference type="NCBI Taxonomy" id="28377"/>
    <lineage>
        <taxon>Eukaryota</taxon>
        <taxon>Metazoa</taxon>
        <taxon>Chordata</taxon>
        <taxon>Craniata</taxon>
        <taxon>Vertebrata</taxon>
        <taxon>Euteleostomi</taxon>
        <taxon>Lepidosauria</taxon>
        <taxon>Squamata</taxon>
        <taxon>Bifurcata</taxon>
        <taxon>Unidentata</taxon>
        <taxon>Episquamata</taxon>
        <taxon>Toxicofera</taxon>
        <taxon>Iguania</taxon>
        <taxon>Dactyloidae</taxon>
        <taxon>Anolis</taxon>
    </lineage>
</organism>
<keyword evidence="1" id="KW-0433">Leucine-rich repeat</keyword>
<accession>H9GHV3</accession>
<name>H9GHV3_ANOCA</name>
<evidence type="ECO:0000313" key="4">
    <source>
        <dbReference type="Ensembl" id="ENSACAP00000011350.3"/>
    </source>
</evidence>
<dbReference type="SUPFAM" id="SSF52075">
    <property type="entry name" value="Outer arm dynein light chain 1"/>
    <property type="match status" value="1"/>
</dbReference>
<dbReference type="Bgee" id="ENSACAG00000011573">
    <property type="expression patterns" value="Expressed in kidney and 4 other cell types or tissues"/>
</dbReference>
<dbReference type="Gene3D" id="3.80.10.10">
    <property type="entry name" value="Ribonuclease Inhibitor"/>
    <property type="match status" value="2"/>
</dbReference>
<reference evidence="4" key="3">
    <citation type="submission" date="2025-09" db="UniProtKB">
        <authorList>
            <consortium name="Ensembl"/>
        </authorList>
    </citation>
    <scope>IDENTIFICATION</scope>
</reference>
<gene>
    <name evidence="4" type="primary">LRRC43</name>
</gene>
<sequence length="596" mass="65836">MLLSQCILKAYLSQCRLLLEIFNECLMSVPPSRPFGIPAFLSPVQNKSRFPPSTTKAFGSHAALPIKPPFRGGPPPPEEETTEALIEFLRSPSSPWVLPRDCGAIDQHLRELAVHWPHIIKDSFILSYFRSLRIINKDVTEIDAGLLKFPNLEELILSANQISRIDSTNLPPTLKVLELCGNKVDSLKDLCAHAPPSLQHLGLGYNCELGSPEERYLTANFWPSLVSLDLSYNNFNNLLSLISKLMTLEMLRILVLQGNPLSLLPVYRGFTIDSLPQLCTLDDMTVTPDERRYFLGLAHEPGELLRRHTKMIVSVGRIRGVPYPVVSEEVETGPEAPIITYSYYVTYEFAKGERTQEKESVKVRKPLLEKHAGLLGLKGGARGGGGASFQEPKTGLSIYTSPEAIVGTQRAELGKGTGPPSKTNTHCTLRKPWAETIKCEYKKEHVTRDLIALKAYLLTGTNVAIVEEKIVSWPIVVTPDESQNKKGKGKAEKKKAEKEKAEKEKAEKEKGGNKKKKKSPSPELRSDPPILKTLGSGHVNLDSILAGDSLVDVVCNFGVLITDLNARPPSVKEKVPGNGAQSEITMRLPFVPSLLH</sequence>
<evidence type="ECO:0000256" key="3">
    <source>
        <dbReference type="SAM" id="MobiDB-lite"/>
    </source>
</evidence>
<dbReference type="Proteomes" id="UP000001646">
    <property type="component" value="Unplaced"/>
</dbReference>
<proteinExistence type="predicted"/>